<dbReference type="EMBL" id="JAWDGP010000946">
    <property type="protein sequence ID" value="KAK3796019.1"/>
    <property type="molecule type" value="Genomic_DNA"/>
</dbReference>
<feature type="compositionally biased region" description="Low complexity" evidence="2">
    <location>
        <begin position="38"/>
        <end position="47"/>
    </location>
</feature>
<evidence type="ECO:0000259" key="4">
    <source>
        <dbReference type="PROSITE" id="PS50958"/>
    </source>
</evidence>
<keyword evidence="6" id="KW-1185">Reference proteome</keyword>
<feature type="chain" id="PRO_5042010634" description="SMB domain-containing protein" evidence="3">
    <location>
        <begin position="26"/>
        <end position="788"/>
    </location>
</feature>
<evidence type="ECO:0000313" key="5">
    <source>
        <dbReference type="EMBL" id="KAK3796019.1"/>
    </source>
</evidence>
<dbReference type="InterPro" id="IPR011049">
    <property type="entry name" value="Serralysin-like_metalloprot_C"/>
</dbReference>
<feature type="signal peptide" evidence="3">
    <location>
        <begin position="1"/>
        <end position="25"/>
    </location>
</feature>
<proteinExistence type="predicted"/>
<comment type="caution">
    <text evidence="5">The sequence shown here is derived from an EMBL/GenBank/DDBJ whole genome shotgun (WGS) entry which is preliminary data.</text>
</comment>
<dbReference type="Pfam" id="PF01033">
    <property type="entry name" value="Somatomedin_B"/>
    <property type="match status" value="1"/>
</dbReference>
<feature type="compositionally biased region" description="Polar residues" evidence="2">
    <location>
        <begin position="658"/>
        <end position="684"/>
    </location>
</feature>
<dbReference type="InterPro" id="IPR001212">
    <property type="entry name" value="Somatomedin_B_dom"/>
</dbReference>
<keyword evidence="1" id="KW-1015">Disulfide bond</keyword>
<evidence type="ECO:0000313" key="6">
    <source>
        <dbReference type="Proteomes" id="UP001283361"/>
    </source>
</evidence>
<dbReference type="AlphaFoldDB" id="A0AAE1E6C4"/>
<organism evidence="5 6">
    <name type="scientific">Elysia crispata</name>
    <name type="common">lettuce slug</name>
    <dbReference type="NCBI Taxonomy" id="231223"/>
    <lineage>
        <taxon>Eukaryota</taxon>
        <taxon>Metazoa</taxon>
        <taxon>Spiralia</taxon>
        <taxon>Lophotrochozoa</taxon>
        <taxon>Mollusca</taxon>
        <taxon>Gastropoda</taxon>
        <taxon>Heterobranchia</taxon>
        <taxon>Euthyneura</taxon>
        <taxon>Panpulmonata</taxon>
        <taxon>Sacoglossa</taxon>
        <taxon>Placobranchoidea</taxon>
        <taxon>Plakobranchidae</taxon>
        <taxon>Elysia</taxon>
    </lineage>
</organism>
<dbReference type="Gene3D" id="4.10.410.20">
    <property type="match status" value="1"/>
</dbReference>
<feature type="region of interest" description="Disordered" evidence="2">
    <location>
        <begin position="34"/>
        <end position="72"/>
    </location>
</feature>
<protein>
    <recommendedName>
        <fullName evidence="4">SMB domain-containing protein</fullName>
    </recommendedName>
</protein>
<dbReference type="PROSITE" id="PS50958">
    <property type="entry name" value="SMB_2"/>
    <property type="match status" value="1"/>
</dbReference>
<evidence type="ECO:0000256" key="3">
    <source>
        <dbReference type="SAM" id="SignalP"/>
    </source>
</evidence>
<keyword evidence="3" id="KW-0732">Signal</keyword>
<dbReference type="Proteomes" id="UP001283361">
    <property type="component" value="Unassembled WGS sequence"/>
</dbReference>
<dbReference type="InterPro" id="IPR036024">
    <property type="entry name" value="Somatomedin_B-like_dom_sf"/>
</dbReference>
<feature type="domain" description="SMB" evidence="4">
    <location>
        <begin position="308"/>
        <end position="353"/>
    </location>
</feature>
<name>A0AAE1E6C4_9GAST</name>
<sequence length="788" mass="86645">MKSSLLTLTCVIASVLPTIHDSCRASAEKSTTEGLALSSSSSTHQSSGITVPGALVSNDQKSDTASPDSRNLTHEMSDTILSGDQNLTHEMSDTILSGDQNLTHGMSDTGLRGGRNLTHGMSDTILSGDQNLTHEMSNTILSGDQNLTHEMSDTILSGDQNLTHGMSDTGLRGGRNLTQGPARSAPVTMNRPGNPTADDDQFLKQAGRTPYIMFPTITLTSTYPFGPTLPPWYLNSISSLEETQNEKNLTKLDLPTVEEMLREIEKSIEFGGTRYATVVINEYELSIPPELTWLFPQQSLCGQAEVILRTSCRGRCGQTPETRNIPAQCACDHNCFLLGDCCEDINLVCAQDFLVAATKMYSARENFTRYAYASCLPPYWPLVFSELSTLALSSPPREVTVYCQKGFFQDALINLLDALDDFMCMLEDTTHLGNELTYNRLCGRPEVLVCEPSGSSNSYRLYPVHLYCFEHPLTGKLITRYHRGLATMELVARNGTCSHLREAWDSREALLEGISDSQALEQYIFVKLVTVAVDGDTFFDFQNNEIGSMRCWGEPAKAQWACSLQDCFEKRVLDKDSNTCYYPDHVSVQVLAGTDGLVDSVNGDDASFKVSSCLCLNLQVILSVALDESFLADNSALQGGRCTLSVYDRTSFRSLNDEVNQSFPSNQTANSRTGNSREGSTTSDDGPGERDLSTFTFFSTRVLELWSSRGIQCSEEDFTAVRVCFSTAESPNPNSTCFLLLKSEPQPLREAIGEGSDTRANTAMGSASVGHMIWLLLTVAWRSRCDFY</sequence>
<evidence type="ECO:0000256" key="1">
    <source>
        <dbReference type="ARBA" id="ARBA00023157"/>
    </source>
</evidence>
<feature type="region of interest" description="Disordered" evidence="2">
    <location>
        <begin position="658"/>
        <end position="691"/>
    </location>
</feature>
<dbReference type="SUPFAM" id="SSF90188">
    <property type="entry name" value="Somatomedin B domain"/>
    <property type="match status" value="1"/>
</dbReference>
<dbReference type="Gene3D" id="2.150.10.10">
    <property type="entry name" value="Serralysin-like metalloprotease, C-terminal"/>
    <property type="match status" value="1"/>
</dbReference>
<evidence type="ECO:0000256" key="2">
    <source>
        <dbReference type="SAM" id="MobiDB-lite"/>
    </source>
</evidence>
<feature type="compositionally biased region" description="Polar residues" evidence="2">
    <location>
        <begin position="57"/>
        <end position="70"/>
    </location>
</feature>
<accession>A0AAE1E6C4</accession>
<reference evidence="5" key="1">
    <citation type="journal article" date="2023" name="G3 (Bethesda)">
        <title>A reference genome for the long-term kleptoplast-retaining sea slug Elysia crispata morphotype clarki.</title>
        <authorList>
            <person name="Eastman K.E."/>
            <person name="Pendleton A.L."/>
            <person name="Shaikh M.A."/>
            <person name="Suttiyut T."/>
            <person name="Ogas R."/>
            <person name="Tomko P."/>
            <person name="Gavelis G."/>
            <person name="Widhalm J.R."/>
            <person name="Wisecaver J.H."/>
        </authorList>
    </citation>
    <scope>NUCLEOTIDE SEQUENCE</scope>
    <source>
        <strain evidence="5">ECLA1</strain>
    </source>
</reference>
<gene>
    <name evidence="5" type="ORF">RRG08_013325</name>
</gene>